<proteinExistence type="predicted"/>
<comment type="caution">
    <text evidence="1">The sequence shown here is derived from an EMBL/GenBank/DDBJ whole genome shotgun (WGS) entry which is preliminary data.</text>
</comment>
<name>A0AAD8PQN4_9PEZI</name>
<reference evidence="1" key="1">
    <citation type="submission" date="2021-06" db="EMBL/GenBank/DDBJ databases">
        <title>Comparative genomics, transcriptomics and evolutionary studies reveal genomic signatures of adaptation to plant cell wall in hemibiotrophic fungi.</title>
        <authorList>
            <consortium name="DOE Joint Genome Institute"/>
            <person name="Baroncelli R."/>
            <person name="Diaz J.F."/>
            <person name="Benocci T."/>
            <person name="Peng M."/>
            <person name="Battaglia E."/>
            <person name="Haridas S."/>
            <person name="Andreopoulos W."/>
            <person name="Labutti K."/>
            <person name="Pangilinan J."/>
            <person name="Floch G.L."/>
            <person name="Makela M.R."/>
            <person name="Henrissat B."/>
            <person name="Grigoriev I.V."/>
            <person name="Crouch J.A."/>
            <person name="De Vries R.P."/>
            <person name="Sukno S.A."/>
            <person name="Thon M.R."/>
        </authorList>
    </citation>
    <scope>NUCLEOTIDE SEQUENCE</scope>
    <source>
        <strain evidence="1">CBS 125086</strain>
    </source>
</reference>
<gene>
    <name evidence="1" type="ORF">LY79DRAFT_566032</name>
</gene>
<sequence length="59" mass="6768">MKILQRASLPASGLFFWPYRCVCICMNIWIYTEYNIRIQICFSFPSCISVTAAAARSDP</sequence>
<dbReference type="AlphaFoldDB" id="A0AAD8PQN4"/>
<dbReference type="EMBL" id="JAHLJV010000075">
    <property type="protein sequence ID" value="KAK1574486.1"/>
    <property type="molecule type" value="Genomic_DNA"/>
</dbReference>
<dbReference type="RefSeq" id="XP_060410008.1">
    <property type="nucleotide sequence ID" value="XM_060558779.1"/>
</dbReference>
<organism evidence="1 2">
    <name type="scientific">Colletotrichum navitas</name>
    <dbReference type="NCBI Taxonomy" id="681940"/>
    <lineage>
        <taxon>Eukaryota</taxon>
        <taxon>Fungi</taxon>
        <taxon>Dikarya</taxon>
        <taxon>Ascomycota</taxon>
        <taxon>Pezizomycotina</taxon>
        <taxon>Sordariomycetes</taxon>
        <taxon>Hypocreomycetidae</taxon>
        <taxon>Glomerellales</taxon>
        <taxon>Glomerellaceae</taxon>
        <taxon>Colletotrichum</taxon>
        <taxon>Colletotrichum graminicola species complex</taxon>
    </lineage>
</organism>
<accession>A0AAD8PQN4</accession>
<evidence type="ECO:0000313" key="2">
    <source>
        <dbReference type="Proteomes" id="UP001230504"/>
    </source>
</evidence>
<evidence type="ECO:0000313" key="1">
    <source>
        <dbReference type="EMBL" id="KAK1574486.1"/>
    </source>
</evidence>
<dbReference type="GeneID" id="85443019"/>
<dbReference type="Proteomes" id="UP001230504">
    <property type="component" value="Unassembled WGS sequence"/>
</dbReference>
<keyword evidence="2" id="KW-1185">Reference proteome</keyword>
<protein>
    <submittedName>
        <fullName evidence="1">Uncharacterized protein</fullName>
    </submittedName>
</protein>